<proteinExistence type="predicted"/>
<gene>
    <name evidence="3" type="ORF">MOQ_006096</name>
</gene>
<evidence type="ECO:0000313" key="4">
    <source>
        <dbReference type="Proteomes" id="UP000007350"/>
    </source>
</evidence>
<accession>K2MWL5</accession>
<dbReference type="GO" id="GO:0005737">
    <property type="term" value="C:cytoplasm"/>
    <property type="evidence" value="ECO:0007669"/>
    <property type="project" value="TreeGrafter"/>
</dbReference>
<dbReference type="AlphaFoldDB" id="K2MWL5"/>
<comment type="caution">
    <text evidence="3">The sequence shown here is derived from an EMBL/GenBank/DDBJ whole genome shotgun (WGS) entry which is preliminary data.</text>
</comment>
<organism evidence="3 4">
    <name type="scientific">Trypanosoma cruzi marinkellei</name>
    <dbReference type="NCBI Taxonomy" id="85056"/>
    <lineage>
        <taxon>Eukaryota</taxon>
        <taxon>Discoba</taxon>
        <taxon>Euglenozoa</taxon>
        <taxon>Kinetoplastea</taxon>
        <taxon>Metakinetoplastina</taxon>
        <taxon>Trypanosomatida</taxon>
        <taxon>Trypanosomatidae</taxon>
        <taxon>Trypanosoma</taxon>
        <taxon>Schizotrypanum</taxon>
    </lineage>
</organism>
<dbReference type="PANTHER" id="PTHR43830:SF5">
    <property type="entry name" value="PSP1 C-TERMINAL DOMAIN-CONTAINING PROTEIN"/>
    <property type="match status" value="1"/>
</dbReference>
<evidence type="ECO:0000313" key="3">
    <source>
        <dbReference type="EMBL" id="EKF30099.1"/>
    </source>
</evidence>
<reference evidence="3 4" key="1">
    <citation type="journal article" date="2012" name="BMC Genomics">
        <title>Comparative genomic analysis of human infective Trypanosoma cruzi lineages with the bat-restricted subspecies T. cruzi marinkellei.</title>
        <authorList>
            <person name="Franzen O."/>
            <person name="Talavera-Lopez C."/>
            <person name="Ochaya S."/>
            <person name="Butler C.E."/>
            <person name="Messenger L.A."/>
            <person name="Lewis M.D."/>
            <person name="Llewellyn M.S."/>
            <person name="Marinkelle C.J."/>
            <person name="Tyler K.M."/>
            <person name="Miles M.A."/>
            <person name="Andersson B."/>
        </authorList>
    </citation>
    <scope>NUCLEOTIDE SEQUENCE [LARGE SCALE GENOMIC DNA]</scope>
    <source>
        <strain evidence="3 4">B7</strain>
    </source>
</reference>
<dbReference type="NCBIfam" id="NF041131">
    <property type="entry name" value="RicT_YaaT_fam"/>
    <property type="match status" value="1"/>
</dbReference>
<feature type="chain" id="PRO_5003861540" description="PSP1 C-terminal domain-containing protein" evidence="1">
    <location>
        <begin position="17"/>
        <end position="263"/>
    </location>
</feature>
<evidence type="ECO:0000259" key="2">
    <source>
        <dbReference type="PROSITE" id="PS51411"/>
    </source>
</evidence>
<dbReference type="InterPro" id="IPR047767">
    <property type="entry name" value="PSP1-like"/>
</dbReference>
<dbReference type="Pfam" id="PF04468">
    <property type="entry name" value="PSP1"/>
    <property type="match status" value="1"/>
</dbReference>
<sequence length="263" mass="30203">MKCYFNFLHFFFCSFCVLIPKRKVAYIKMFSPLSDITNVQATLSGKYVKSHSSVPSKKVAIKRHNPYGWKCLEDSLIASCTALFSEGASLIKVPATQELFSEKDEAPPTPTMPPVCNALVQFKCHQKEFSSPFLASKGQYVVVQGDRGIDIGVVIRLNTEGCKTYVERSGPTGSILRHATQREVDYWATDLKEDEAIAVTFCQQRVQRHGFDMEILHAEYQFDKKKLTFYYSAKSRIDFVQLLKELYREFGCRIWMEKVRIQD</sequence>
<dbReference type="EMBL" id="AHKC01012460">
    <property type="protein sequence ID" value="EKF30099.1"/>
    <property type="molecule type" value="Genomic_DNA"/>
</dbReference>
<keyword evidence="1" id="KW-0732">Signal</keyword>
<dbReference type="PROSITE" id="PS51411">
    <property type="entry name" value="PSP1_C"/>
    <property type="match status" value="1"/>
</dbReference>
<keyword evidence="4" id="KW-1185">Reference proteome</keyword>
<dbReference type="OrthoDB" id="243127at2759"/>
<dbReference type="InterPro" id="IPR007557">
    <property type="entry name" value="PSP1_C"/>
</dbReference>
<name>K2MWL5_TRYCR</name>
<feature type="signal peptide" evidence="1">
    <location>
        <begin position="1"/>
        <end position="16"/>
    </location>
</feature>
<evidence type="ECO:0000256" key="1">
    <source>
        <dbReference type="SAM" id="SignalP"/>
    </source>
</evidence>
<dbReference type="Proteomes" id="UP000007350">
    <property type="component" value="Unassembled WGS sequence"/>
</dbReference>
<dbReference type="PANTHER" id="PTHR43830">
    <property type="entry name" value="PROTEIN PSP1"/>
    <property type="match status" value="1"/>
</dbReference>
<feature type="domain" description="PSP1 C-terminal" evidence="2">
    <location>
        <begin position="173"/>
        <end position="259"/>
    </location>
</feature>
<protein>
    <recommendedName>
        <fullName evidence="2">PSP1 C-terminal domain-containing protein</fullName>
    </recommendedName>
</protein>